<dbReference type="PANTHER" id="PTHR46797:SF1">
    <property type="entry name" value="METHYLPHOSPHONATE SYNTHASE"/>
    <property type="match status" value="1"/>
</dbReference>
<reference evidence="5" key="1">
    <citation type="journal article" date="2021" name="Syst. Appl. Microbiol.">
        <title>Roseomonas hellenica sp. nov., isolated from roots of wild-growing Alkanna tinctoria.</title>
        <authorList>
            <person name="Rat A."/>
            <person name="Naranjo H.D."/>
            <person name="Lebbe L."/>
            <person name="Cnockaert M."/>
            <person name="Krigas N."/>
            <person name="Grigoriadou K."/>
            <person name="Maloupa E."/>
            <person name="Willems A."/>
        </authorList>
    </citation>
    <scope>NUCLEOTIDE SEQUENCE [LARGE SCALE GENOMIC DNA]</scope>
    <source>
        <strain evidence="5">LMG 31523</strain>
    </source>
</reference>
<dbReference type="SMART" id="SM00530">
    <property type="entry name" value="HTH_XRE"/>
    <property type="match status" value="1"/>
</dbReference>
<dbReference type="Pfam" id="PF01381">
    <property type="entry name" value="HTH_3"/>
    <property type="match status" value="1"/>
</dbReference>
<organism evidence="4 5">
    <name type="scientific">Plastoroseomonas hellenica</name>
    <dbReference type="NCBI Taxonomy" id="2687306"/>
    <lineage>
        <taxon>Bacteria</taxon>
        <taxon>Pseudomonadati</taxon>
        <taxon>Pseudomonadota</taxon>
        <taxon>Alphaproteobacteria</taxon>
        <taxon>Acetobacterales</taxon>
        <taxon>Acetobacteraceae</taxon>
        <taxon>Plastoroseomonas</taxon>
    </lineage>
</organism>
<dbReference type="EMBL" id="JAAGBB010000064">
    <property type="protein sequence ID" value="MBR0668660.1"/>
    <property type="molecule type" value="Genomic_DNA"/>
</dbReference>
<evidence type="ECO:0000313" key="5">
    <source>
        <dbReference type="Proteomes" id="UP001196870"/>
    </source>
</evidence>
<dbReference type="CDD" id="cd00093">
    <property type="entry name" value="HTH_XRE"/>
    <property type="match status" value="1"/>
</dbReference>
<comment type="caution">
    <text evidence="4">The sequence shown here is derived from an EMBL/GenBank/DDBJ whole genome shotgun (WGS) entry which is preliminary data.</text>
</comment>
<keyword evidence="1" id="KW-0238">DNA-binding</keyword>
<gene>
    <name evidence="4" type="ORF">GXW71_30190</name>
</gene>
<dbReference type="Gene3D" id="1.10.260.40">
    <property type="entry name" value="lambda repressor-like DNA-binding domains"/>
    <property type="match status" value="1"/>
</dbReference>
<dbReference type="PROSITE" id="PS50943">
    <property type="entry name" value="HTH_CROC1"/>
    <property type="match status" value="1"/>
</dbReference>
<keyword evidence="5" id="KW-1185">Reference proteome</keyword>
<feature type="coiled-coil region" evidence="2">
    <location>
        <begin position="96"/>
        <end position="123"/>
    </location>
</feature>
<sequence length="142" mass="14977">MSKRPAVSDDFEPDELLVAIATRIRQERRRRKMTQVDLAAKSGTNQSTISAAEVGNADIRIGTMVKIAQAMDLSVTDLLPGSARSASGLERSAKAIADLAAVVATAKKEILEIEARVSQLQVLADNGEEDSDDANPGEAGTG</sequence>
<dbReference type="SUPFAM" id="SSF47413">
    <property type="entry name" value="lambda repressor-like DNA-binding domains"/>
    <property type="match status" value="1"/>
</dbReference>
<accession>A0ABS5F7V9</accession>
<evidence type="ECO:0000256" key="1">
    <source>
        <dbReference type="ARBA" id="ARBA00023125"/>
    </source>
</evidence>
<protein>
    <submittedName>
        <fullName evidence="4">Helix-turn-helix transcriptional regulator</fullName>
    </submittedName>
</protein>
<evidence type="ECO:0000256" key="2">
    <source>
        <dbReference type="SAM" id="Coils"/>
    </source>
</evidence>
<dbReference type="Proteomes" id="UP001196870">
    <property type="component" value="Unassembled WGS sequence"/>
</dbReference>
<dbReference type="InterPro" id="IPR050807">
    <property type="entry name" value="TransReg_Diox_bact_type"/>
</dbReference>
<dbReference type="InterPro" id="IPR010982">
    <property type="entry name" value="Lambda_DNA-bd_dom_sf"/>
</dbReference>
<dbReference type="PANTHER" id="PTHR46797">
    <property type="entry name" value="HTH-TYPE TRANSCRIPTIONAL REGULATOR"/>
    <property type="match status" value="1"/>
</dbReference>
<feature type="domain" description="HTH cro/C1-type" evidence="3">
    <location>
        <begin position="24"/>
        <end position="78"/>
    </location>
</feature>
<evidence type="ECO:0000313" key="4">
    <source>
        <dbReference type="EMBL" id="MBR0668660.1"/>
    </source>
</evidence>
<keyword evidence="2" id="KW-0175">Coiled coil</keyword>
<name>A0ABS5F7V9_9PROT</name>
<dbReference type="RefSeq" id="WP_211856456.1">
    <property type="nucleotide sequence ID" value="NZ_JAAGBB010000064.1"/>
</dbReference>
<proteinExistence type="predicted"/>
<evidence type="ECO:0000259" key="3">
    <source>
        <dbReference type="PROSITE" id="PS50943"/>
    </source>
</evidence>
<dbReference type="InterPro" id="IPR001387">
    <property type="entry name" value="Cro/C1-type_HTH"/>
</dbReference>